<evidence type="ECO:0000313" key="1">
    <source>
        <dbReference type="EMBL" id="PON78115.1"/>
    </source>
</evidence>
<reference evidence="2" key="1">
    <citation type="submission" date="2016-06" db="EMBL/GenBank/DDBJ databases">
        <title>Parallel loss of symbiosis genes in relatives of nitrogen-fixing non-legume Parasponia.</title>
        <authorList>
            <person name="Van Velzen R."/>
            <person name="Holmer R."/>
            <person name="Bu F."/>
            <person name="Rutten L."/>
            <person name="Van Zeijl A."/>
            <person name="Liu W."/>
            <person name="Santuari L."/>
            <person name="Cao Q."/>
            <person name="Sharma T."/>
            <person name="Shen D."/>
            <person name="Roswanjaya Y."/>
            <person name="Wardhani T."/>
            <person name="Kalhor M.S."/>
            <person name="Jansen J."/>
            <person name="Van den Hoogen J."/>
            <person name="Gungor B."/>
            <person name="Hartog M."/>
            <person name="Hontelez J."/>
            <person name="Verver J."/>
            <person name="Yang W.-C."/>
            <person name="Schijlen E."/>
            <person name="Repin R."/>
            <person name="Schilthuizen M."/>
            <person name="Schranz E."/>
            <person name="Heidstra R."/>
            <person name="Miyata K."/>
            <person name="Fedorova E."/>
            <person name="Kohlen W."/>
            <person name="Bisseling T."/>
            <person name="Smit S."/>
            <person name="Geurts R."/>
        </authorList>
    </citation>
    <scope>NUCLEOTIDE SEQUENCE [LARGE SCALE GENOMIC DNA]</scope>
    <source>
        <strain evidence="2">cv. WU1-14</strain>
    </source>
</reference>
<comment type="caution">
    <text evidence="1">The sequence shown here is derived from an EMBL/GenBank/DDBJ whole genome shotgun (WGS) entry which is preliminary data.</text>
</comment>
<keyword evidence="2" id="KW-1185">Reference proteome</keyword>
<evidence type="ECO:0000313" key="2">
    <source>
        <dbReference type="Proteomes" id="UP000237105"/>
    </source>
</evidence>
<name>A0A2P5DXU0_PARAD</name>
<proteinExistence type="predicted"/>
<dbReference type="EMBL" id="JXTB01000010">
    <property type="protein sequence ID" value="PON78115.1"/>
    <property type="molecule type" value="Genomic_DNA"/>
</dbReference>
<gene>
    <name evidence="1" type="ORF">PanWU01x14_020970</name>
</gene>
<accession>A0A2P5DXU0</accession>
<dbReference type="OrthoDB" id="10399869at2759"/>
<dbReference type="Proteomes" id="UP000237105">
    <property type="component" value="Unassembled WGS sequence"/>
</dbReference>
<protein>
    <submittedName>
        <fullName evidence="1">Uncharacterized protein</fullName>
    </submittedName>
</protein>
<organism evidence="1 2">
    <name type="scientific">Parasponia andersonii</name>
    <name type="common">Sponia andersonii</name>
    <dbReference type="NCBI Taxonomy" id="3476"/>
    <lineage>
        <taxon>Eukaryota</taxon>
        <taxon>Viridiplantae</taxon>
        <taxon>Streptophyta</taxon>
        <taxon>Embryophyta</taxon>
        <taxon>Tracheophyta</taxon>
        <taxon>Spermatophyta</taxon>
        <taxon>Magnoliopsida</taxon>
        <taxon>eudicotyledons</taxon>
        <taxon>Gunneridae</taxon>
        <taxon>Pentapetalae</taxon>
        <taxon>rosids</taxon>
        <taxon>fabids</taxon>
        <taxon>Rosales</taxon>
        <taxon>Cannabaceae</taxon>
        <taxon>Parasponia</taxon>
    </lineage>
</organism>
<sequence length="38" mass="4240">MEFFRFSTSAWMSGPQHLDRASSVLCAMRGSELAMDSV</sequence>
<dbReference type="AlphaFoldDB" id="A0A2P5DXU0"/>